<evidence type="ECO:0000313" key="4">
    <source>
        <dbReference type="WBParaSite" id="jg26454.2"/>
    </source>
</evidence>
<name>A0A915E349_9BILA</name>
<keyword evidence="3" id="KW-1185">Reference proteome</keyword>
<evidence type="ECO:0000259" key="2">
    <source>
        <dbReference type="PROSITE" id="PS50041"/>
    </source>
</evidence>
<dbReference type="InterPro" id="IPR001304">
    <property type="entry name" value="C-type_lectin-like"/>
</dbReference>
<dbReference type="Gene3D" id="3.10.100.10">
    <property type="entry name" value="Mannose-Binding Protein A, subunit A"/>
    <property type="match status" value="1"/>
</dbReference>
<reference evidence="4" key="1">
    <citation type="submission" date="2022-11" db="UniProtKB">
        <authorList>
            <consortium name="WormBaseParasite"/>
        </authorList>
    </citation>
    <scope>IDENTIFICATION</scope>
</reference>
<evidence type="ECO:0000256" key="1">
    <source>
        <dbReference type="SAM" id="MobiDB-lite"/>
    </source>
</evidence>
<dbReference type="WBParaSite" id="jg26454.2">
    <property type="protein sequence ID" value="jg26454.2"/>
    <property type="gene ID" value="jg26454"/>
</dbReference>
<feature type="domain" description="C-type lectin" evidence="2">
    <location>
        <begin position="1"/>
        <end position="108"/>
    </location>
</feature>
<dbReference type="CDD" id="cd00037">
    <property type="entry name" value="CLECT"/>
    <property type="match status" value="1"/>
</dbReference>
<dbReference type="SUPFAM" id="SSF56436">
    <property type="entry name" value="C-type lectin-like"/>
    <property type="match status" value="1"/>
</dbReference>
<protein>
    <submittedName>
        <fullName evidence="4">C-type lectin domain-containing protein</fullName>
    </submittedName>
</protein>
<feature type="region of interest" description="Disordered" evidence="1">
    <location>
        <begin position="56"/>
        <end position="82"/>
    </location>
</feature>
<dbReference type="InterPro" id="IPR016187">
    <property type="entry name" value="CTDL_fold"/>
</dbReference>
<feature type="compositionally biased region" description="Basic and acidic residues" evidence="1">
    <location>
        <begin position="58"/>
        <end position="67"/>
    </location>
</feature>
<dbReference type="AlphaFoldDB" id="A0A915E349"/>
<sequence>MLEEHSHLASVHSYEENEYIASLLNVAPRKNACSFSNVDGSDTFFVPTTFQKGLYPWADRRSNRQGDPEAEPNNDGKKGPENCTEMIVFEAPVYAGKSWNDFNCENQRIQGAICKKAAGRRPLKC</sequence>
<dbReference type="Proteomes" id="UP000887574">
    <property type="component" value="Unplaced"/>
</dbReference>
<dbReference type="Pfam" id="PF00059">
    <property type="entry name" value="Lectin_C"/>
    <property type="match status" value="1"/>
</dbReference>
<organism evidence="3 4">
    <name type="scientific">Ditylenchus dipsaci</name>
    <dbReference type="NCBI Taxonomy" id="166011"/>
    <lineage>
        <taxon>Eukaryota</taxon>
        <taxon>Metazoa</taxon>
        <taxon>Ecdysozoa</taxon>
        <taxon>Nematoda</taxon>
        <taxon>Chromadorea</taxon>
        <taxon>Rhabditida</taxon>
        <taxon>Tylenchina</taxon>
        <taxon>Tylenchomorpha</taxon>
        <taxon>Sphaerularioidea</taxon>
        <taxon>Anguinidae</taxon>
        <taxon>Anguininae</taxon>
        <taxon>Ditylenchus</taxon>
    </lineage>
</organism>
<proteinExistence type="predicted"/>
<dbReference type="PROSITE" id="PS50041">
    <property type="entry name" value="C_TYPE_LECTIN_2"/>
    <property type="match status" value="1"/>
</dbReference>
<accession>A0A915E349</accession>
<evidence type="ECO:0000313" key="3">
    <source>
        <dbReference type="Proteomes" id="UP000887574"/>
    </source>
</evidence>
<dbReference type="InterPro" id="IPR016186">
    <property type="entry name" value="C-type_lectin-like/link_sf"/>
</dbReference>